<keyword evidence="2" id="KW-0732">Signal</keyword>
<keyword evidence="4" id="KW-1185">Reference proteome</keyword>
<feature type="signal peptide" evidence="2">
    <location>
        <begin position="1"/>
        <end position="22"/>
    </location>
</feature>
<dbReference type="GeneID" id="41990516"/>
<dbReference type="InterPro" id="IPR021476">
    <property type="entry name" value="Egh16-like"/>
</dbReference>
<feature type="compositionally biased region" description="Low complexity" evidence="1">
    <location>
        <begin position="278"/>
        <end position="288"/>
    </location>
</feature>
<feature type="compositionally biased region" description="Basic residues" evidence="1">
    <location>
        <begin position="305"/>
        <end position="315"/>
    </location>
</feature>
<dbReference type="PANTHER" id="PTHR34618:SF4">
    <property type="entry name" value="CAS1"/>
    <property type="match status" value="1"/>
</dbReference>
<feature type="chain" id="PRO_5017057401" description="GEgh 16 protein" evidence="2">
    <location>
        <begin position="23"/>
        <end position="315"/>
    </location>
</feature>
<comment type="caution">
    <text evidence="3">The sequence shown here is derived from an EMBL/GenBank/DDBJ whole genome shotgun (WGS) entry which is preliminary data.</text>
</comment>
<dbReference type="OrthoDB" id="5418436at2759"/>
<dbReference type="Proteomes" id="UP000253153">
    <property type="component" value="Unassembled WGS sequence"/>
</dbReference>
<evidence type="ECO:0000313" key="4">
    <source>
        <dbReference type="Proteomes" id="UP000253153"/>
    </source>
</evidence>
<feature type="compositionally biased region" description="Low complexity" evidence="1">
    <location>
        <begin position="205"/>
        <end position="269"/>
    </location>
</feature>
<feature type="region of interest" description="Disordered" evidence="1">
    <location>
        <begin position="190"/>
        <end position="315"/>
    </location>
</feature>
<feature type="region of interest" description="Disordered" evidence="1">
    <location>
        <begin position="37"/>
        <end position="79"/>
    </location>
</feature>
<dbReference type="AlphaFoldDB" id="A0A366S9Q4"/>
<name>A0A366S9Q4_9HYPO</name>
<dbReference type="RefSeq" id="XP_031020632.1">
    <property type="nucleotide sequence ID" value="XM_031155220.1"/>
</dbReference>
<dbReference type="Pfam" id="PF11327">
    <property type="entry name" value="Egh16-like"/>
    <property type="match status" value="1"/>
</dbReference>
<evidence type="ECO:0000256" key="2">
    <source>
        <dbReference type="SAM" id="SignalP"/>
    </source>
</evidence>
<dbReference type="PANTHER" id="PTHR34618">
    <property type="entry name" value="SURFACE PROTEIN MAS1, PUTATIVE-RELATED"/>
    <property type="match status" value="1"/>
</dbReference>
<gene>
    <name evidence="3" type="ORF">FIESC28_01069</name>
</gene>
<organism evidence="3 4">
    <name type="scientific">Fusarium coffeatum</name>
    <dbReference type="NCBI Taxonomy" id="231269"/>
    <lineage>
        <taxon>Eukaryota</taxon>
        <taxon>Fungi</taxon>
        <taxon>Dikarya</taxon>
        <taxon>Ascomycota</taxon>
        <taxon>Pezizomycotina</taxon>
        <taxon>Sordariomycetes</taxon>
        <taxon>Hypocreomycetidae</taxon>
        <taxon>Hypocreales</taxon>
        <taxon>Nectriaceae</taxon>
        <taxon>Fusarium</taxon>
        <taxon>Fusarium incarnatum-equiseti species complex</taxon>
    </lineage>
</organism>
<protein>
    <recommendedName>
        <fullName evidence="5">GEgh 16 protein</fullName>
    </recommendedName>
</protein>
<sequence length="315" mass="32536">MPSVKNIVYALFVAADLAAAHSVITNAVGDAGGSGMALGVDTSTPRDGTRRRPFQTDATRFRGQSAETVGETLAGGDNNVEQGTVDIMEETGDQLPQVSQGGSIEMTVHQVNSDGAGPYTCMINSDGTGNSWENIPVTQNVEGNDRGRNRDGEMGDFPLVASIPAGQECTGTVAGEDNVCLVRCQNPARAGPFGGVVPVQMTQSTGGNTNNNTGNANSGNTNNNDDNTNTGNTGNNAGNSGNTNNNDDNTNTGNTGNNAGNTGNNNNNAADEDEEDNTTGNTGNNNNAGDDEDEEDNTANTRGNRNNRRALRFAA</sequence>
<evidence type="ECO:0000313" key="3">
    <source>
        <dbReference type="EMBL" id="RBR26041.1"/>
    </source>
</evidence>
<reference evidence="3 4" key="1">
    <citation type="submission" date="2018-06" db="EMBL/GenBank/DDBJ databases">
        <title>Fusarium incarnatum-equiseti species complex species 28.</title>
        <authorList>
            <person name="Gardiner D.M."/>
        </authorList>
    </citation>
    <scope>NUCLEOTIDE SEQUENCE [LARGE SCALE GENOMIC DNA]</scope>
    <source>
        <strain evidence="3 4">FIESC_28</strain>
    </source>
</reference>
<evidence type="ECO:0000256" key="1">
    <source>
        <dbReference type="SAM" id="MobiDB-lite"/>
    </source>
</evidence>
<proteinExistence type="predicted"/>
<dbReference type="EMBL" id="QKXC01000030">
    <property type="protein sequence ID" value="RBR26041.1"/>
    <property type="molecule type" value="Genomic_DNA"/>
</dbReference>
<evidence type="ECO:0008006" key="5">
    <source>
        <dbReference type="Google" id="ProtNLM"/>
    </source>
</evidence>
<accession>A0A366S9Q4</accession>